<dbReference type="EMBL" id="QNBD01000070">
    <property type="protein sequence ID" value="RKX71895.1"/>
    <property type="molecule type" value="Genomic_DNA"/>
</dbReference>
<dbReference type="PANTHER" id="PTHR43185:SF1">
    <property type="entry name" value="FE(2+) TRANSPORTER FEOB"/>
    <property type="match status" value="1"/>
</dbReference>
<dbReference type="InterPro" id="IPR050860">
    <property type="entry name" value="FeoB_GTPase"/>
</dbReference>
<reference evidence="4 5" key="1">
    <citation type="submission" date="2018-06" db="EMBL/GenBank/DDBJ databases">
        <title>Extensive metabolic versatility and redundancy in microbially diverse, dynamic hydrothermal sediments.</title>
        <authorList>
            <person name="Dombrowski N."/>
            <person name="Teske A."/>
            <person name="Baker B.J."/>
        </authorList>
    </citation>
    <scope>NUCLEOTIDE SEQUENCE [LARGE SCALE GENOMIC DNA]</scope>
    <source>
        <strain evidence="4">B10_G13</strain>
    </source>
</reference>
<keyword evidence="1" id="KW-1133">Transmembrane helix</keyword>
<feature type="transmembrane region" description="Helical" evidence="1">
    <location>
        <begin position="152"/>
        <end position="170"/>
    </location>
</feature>
<feature type="transmembrane region" description="Helical" evidence="1">
    <location>
        <begin position="123"/>
        <end position="146"/>
    </location>
</feature>
<dbReference type="Pfam" id="PF07664">
    <property type="entry name" value="FeoB_C"/>
    <property type="match status" value="1"/>
</dbReference>
<evidence type="ECO:0000259" key="2">
    <source>
        <dbReference type="Pfam" id="PF07664"/>
    </source>
</evidence>
<feature type="transmembrane region" description="Helical" evidence="1">
    <location>
        <begin position="33"/>
        <end position="66"/>
    </location>
</feature>
<feature type="domain" description="Ferrous iron transport protein B C-terminal" evidence="2">
    <location>
        <begin position="152"/>
        <end position="202"/>
    </location>
</feature>
<feature type="transmembrane region" description="Helical" evidence="1">
    <location>
        <begin position="287"/>
        <end position="307"/>
    </location>
</feature>
<dbReference type="InterPro" id="IPR011640">
    <property type="entry name" value="Fe2_transport_prot_B_C"/>
</dbReference>
<gene>
    <name evidence="4" type="ORF">DRP43_02025</name>
</gene>
<evidence type="ECO:0000313" key="4">
    <source>
        <dbReference type="EMBL" id="RKX71895.1"/>
    </source>
</evidence>
<protein>
    <submittedName>
        <fullName evidence="4">Ferrous iron transport protein B</fullName>
    </submittedName>
</protein>
<dbReference type="Pfam" id="PF07670">
    <property type="entry name" value="Gate"/>
    <property type="match status" value="2"/>
</dbReference>
<feature type="non-terminal residue" evidence="4">
    <location>
        <position position="1"/>
    </location>
</feature>
<organism evidence="4 5">
    <name type="scientific">candidate division TA06 bacterium</name>
    <dbReference type="NCBI Taxonomy" id="2250710"/>
    <lineage>
        <taxon>Bacteria</taxon>
        <taxon>Bacteria division TA06</taxon>
    </lineage>
</organism>
<comment type="caution">
    <text evidence="4">The sequence shown here is derived from an EMBL/GenBank/DDBJ whole genome shotgun (WGS) entry which is preliminary data.</text>
</comment>
<accession>A0A660SM29</accession>
<name>A0A660SM29_UNCT6</name>
<keyword evidence="1" id="KW-0812">Transmembrane</keyword>
<evidence type="ECO:0000259" key="3">
    <source>
        <dbReference type="Pfam" id="PF07670"/>
    </source>
</evidence>
<feature type="domain" description="Nucleoside transporter/FeoB GTPase Gate" evidence="3">
    <location>
        <begin position="52"/>
        <end position="144"/>
    </location>
</feature>
<dbReference type="AlphaFoldDB" id="A0A660SM29"/>
<feature type="transmembrane region" description="Helical" evidence="1">
    <location>
        <begin position="206"/>
        <end position="227"/>
    </location>
</feature>
<feature type="transmembrane region" description="Helical" evidence="1">
    <location>
        <begin position="239"/>
        <end position="260"/>
    </location>
</feature>
<evidence type="ECO:0000313" key="5">
    <source>
        <dbReference type="Proteomes" id="UP000271125"/>
    </source>
</evidence>
<proteinExistence type="predicted"/>
<feature type="domain" description="Nucleoside transporter/FeoB GTPase Gate" evidence="3">
    <location>
        <begin position="208"/>
        <end position="313"/>
    </location>
</feature>
<dbReference type="GO" id="GO:0015093">
    <property type="term" value="F:ferrous iron transmembrane transporter activity"/>
    <property type="evidence" value="ECO:0007669"/>
    <property type="project" value="InterPro"/>
</dbReference>
<sequence length="342" mass="37587">IVFKLGQPMEGLLTSVFNNLDDAIRGLLPANSFIGALITGVISGLSAGVGIAMPYIVPFIIGLSLLEDIGYLPRIAFLMDVFMHKLGLHGKSIIPLITGYGCNVPAILSTRNMNNESDKYKTAFLATFIPCSARTIVIMGLVGYYLGGNLALMIYVINIIVIAIIGRILTVMDKSTSPGLIIEIPMYHLPTLKGLSQKTWFRLKDFIYVAFPIIIASSVFLSIINYFNFGIYINRILSPLTSFMLGLPEKVGVTLIFGVFRKELTLVMLNQALGTNNVIEVMTKSQIFVFAIFTVFYVPCVSTMAALKMELGWKKMTIITITTLIVAVILAFIARITGQMFI</sequence>
<dbReference type="PANTHER" id="PTHR43185">
    <property type="entry name" value="FERROUS IRON TRANSPORT PROTEIN B"/>
    <property type="match status" value="1"/>
</dbReference>
<evidence type="ECO:0000256" key="1">
    <source>
        <dbReference type="SAM" id="Phobius"/>
    </source>
</evidence>
<dbReference type="GO" id="GO:0005886">
    <property type="term" value="C:plasma membrane"/>
    <property type="evidence" value="ECO:0007669"/>
    <property type="project" value="TreeGrafter"/>
</dbReference>
<dbReference type="InterPro" id="IPR011642">
    <property type="entry name" value="Gate_dom"/>
</dbReference>
<feature type="transmembrane region" description="Helical" evidence="1">
    <location>
        <begin position="313"/>
        <end position="334"/>
    </location>
</feature>
<keyword evidence="1" id="KW-0472">Membrane</keyword>
<dbReference type="Proteomes" id="UP000271125">
    <property type="component" value="Unassembled WGS sequence"/>
</dbReference>